<dbReference type="InterPro" id="IPR054722">
    <property type="entry name" value="PolX-like_BBD"/>
</dbReference>
<accession>A0A6A6V0T1</accession>
<dbReference type="OrthoDB" id="4232400at2759"/>
<dbReference type="AlphaFoldDB" id="A0A6A6V0T1"/>
<evidence type="ECO:0000313" key="4">
    <source>
        <dbReference type="Proteomes" id="UP000799440"/>
    </source>
</evidence>
<evidence type="ECO:0000259" key="2">
    <source>
        <dbReference type="Pfam" id="PF22936"/>
    </source>
</evidence>
<organism evidence="3 4">
    <name type="scientific">Sporormia fimetaria CBS 119925</name>
    <dbReference type="NCBI Taxonomy" id="1340428"/>
    <lineage>
        <taxon>Eukaryota</taxon>
        <taxon>Fungi</taxon>
        <taxon>Dikarya</taxon>
        <taxon>Ascomycota</taxon>
        <taxon>Pezizomycotina</taxon>
        <taxon>Dothideomycetes</taxon>
        <taxon>Pleosporomycetidae</taxon>
        <taxon>Pleosporales</taxon>
        <taxon>Sporormiaceae</taxon>
        <taxon>Sporormia</taxon>
    </lineage>
</organism>
<reference evidence="3" key="1">
    <citation type="journal article" date="2020" name="Stud. Mycol.">
        <title>101 Dothideomycetes genomes: a test case for predicting lifestyles and emergence of pathogens.</title>
        <authorList>
            <person name="Haridas S."/>
            <person name="Albert R."/>
            <person name="Binder M."/>
            <person name="Bloem J."/>
            <person name="Labutti K."/>
            <person name="Salamov A."/>
            <person name="Andreopoulos B."/>
            <person name="Baker S."/>
            <person name="Barry K."/>
            <person name="Bills G."/>
            <person name="Bluhm B."/>
            <person name="Cannon C."/>
            <person name="Castanera R."/>
            <person name="Culley D."/>
            <person name="Daum C."/>
            <person name="Ezra D."/>
            <person name="Gonzalez J."/>
            <person name="Henrissat B."/>
            <person name="Kuo A."/>
            <person name="Liang C."/>
            <person name="Lipzen A."/>
            <person name="Lutzoni F."/>
            <person name="Magnuson J."/>
            <person name="Mondo S."/>
            <person name="Nolan M."/>
            <person name="Ohm R."/>
            <person name="Pangilinan J."/>
            <person name="Park H.-J."/>
            <person name="Ramirez L."/>
            <person name="Alfaro M."/>
            <person name="Sun H."/>
            <person name="Tritt A."/>
            <person name="Yoshinaga Y."/>
            <person name="Zwiers L.-H."/>
            <person name="Turgeon B."/>
            <person name="Goodwin S."/>
            <person name="Spatafora J."/>
            <person name="Crous P."/>
            <person name="Grigoriev I."/>
        </authorList>
    </citation>
    <scope>NUCLEOTIDE SEQUENCE</scope>
    <source>
        <strain evidence="3">CBS 119925</strain>
    </source>
</reference>
<feature type="domain" description="Retrovirus-related Pol polyprotein from transposon TNT 1-94-like beta-barrel" evidence="2">
    <location>
        <begin position="16"/>
        <end position="97"/>
    </location>
</feature>
<evidence type="ECO:0000256" key="1">
    <source>
        <dbReference type="SAM" id="MobiDB-lite"/>
    </source>
</evidence>
<name>A0A6A6V0T1_9PLEO</name>
<evidence type="ECO:0000313" key="3">
    <source>
        <dbReference type="EMBL" id="KAF2744138.1"/>
    </source>
</evidence>
<protein>
    <recommendedName>
        <fullName evidence="2">Retrovirus-related Pol polyprotein from transposon TNT 1-94-like beta-barrel domain-containing protein</fullName>
    </recommendedName>
</protein>
<dbReference type="PANTHER" id="PTHR40628">
    <property type="entry name" value="CHROMO DOMAIN-CONTAINING PROTEIN"/>
    <property type="match status" value="1"/>
</dbReference>
<proteinExistence type="predicted"/>
<keyword evidence="4" id="KW-1185">Reference proteome</keyword>
<dbReference type="Pfam" id="PF22936">
    <property type="entry name" value="Pol_BBD"/>
    <property type="match status" value="1"/>
</dbReference>
<gene>
    <name evidence="3" type="ORF">M011DRAFT_470797</name>
</gene>
<feature type="region of interest" description="Disordered" evidence="1">
    <location>
        <begin position="254"/>
        <end position="276"/>
    </location>
</feature>
<sequence length="328" mass="36946">MVSTTPSESKPLSSDWIWSNVSNVHMCNDRRWFTEYTPFKSRAGNIYTDEENVEVAGVGTVILPVKRSPTRSGPKAHGKIVLHNVIYCPSALCNIFAFSGGCSPGEDYVIRCGGADPAKSKGSITKEDKTPVAYFDPKATLFNIRLSGPPYGPVTGDSVLDDNRPLLVNVRWPESEKARFAQYLRESGNQTTATKENVASAEATSISAPYTEAEKSWLKDQFKSEYHFLKQLGLTIYKDEDREECKNVLRMLMKQNNNDEEDEDEEESDSDDFEGHMADHHFDPKTLDWINKHYGNSINFMISHGLKFYNADDCEEAKHIASVMMEDD</sequence>
<feature type="compositionally biased region" description="Acidic residues" evidence="1">
    <location>
        <begin position="258"/>
        <end position="272"/>
    </location>
</feature>
<dbReference type="EMBL" id="MU006591">
    <property type="protein sequence ID" value="KAF2744138.1"/>
    <property type="molecule type" value="Genomic_DNA"/>
</dbReference>
<dbReference type="PANTHER" id="PTHR40628:SF1">
    <property type="entry name" value="CHROMO DOMAIN-CONTAINING PROTEIN"/>
    <property type="match status" value="1"/>
</dbReference>
<dbReference type="Proteomes" id="UP000799440">
    <property type="component" value="Unassembled WGS sequence"/>
</dbReference>